<sequence length="126" mass="14577">MLMAENHRIFRRKRESHLKGRDIEPVSNKSVHSMNEILLLLTDLNDLPFQTGNFYKTNTLKMKNSYNNFLYQPKKFSLLSSHGRKTRKIKTPSELEFLLLDCFRGCFAVFLALVSIASECNSFGGK</sequence>
<accession>A0ABP0XRV7</accession>
<dbReference type="EMBL" id="OZ021744">
    <property type="protein sequence ID" value="CAK9310892.1"/>
    <property type="molecule type" value="Genomic_DNA"/>
</dbReference>
<name>A0ABP0XRV7_9ROSI</name>
<organism evidence="1 2">
    <name type="scientific">Citrullus colocynthis</name>
    <name type="common">colocynth</name>
    <dbReference type="NCBI Taxonomy" id="252529"/>
    <lineage>
        <taxon>Eukaryota</taxon>
        <taxon>Viridiplantae</taxon>
        <taxon>Streptophyta</taxon>
        <taxon>Embryophyta</taxon>
        <taxon>Tracheophyta</taxon>
        <taxon>Spermatophyta</taxon>
        <taxon>Magnoliopsida</taxon>
        <taxon>eudicotyledons</taxon>
        <taxon>Gunneridae</taxon>
        <taxon>Pentapetalae</taxon>
        <taxon>rosids</taxon>
        <taxon>fabids</taxon>
        <taxon>Cucurbitales</taxon>
        <taxon>Cucurbitaceae</taxon>
        <taxon>Benincaseae</taxon>
        <taxon>Citrullus</taxon>
    </lineage>
</organism>
<evidence type="ECO:0000313" key="2">
    <source>
        <dbReference type="Proteomes" id="UP001642487"/>
    </source>
</evidence>
<evidence type="ECO:0000313" key="1">
    <source>
        <dbReference type="EMBL" id="CAK9310892.1"/>
    </source>
</evidence>
<reference evidence="1 2" key="1">
    <citation type="submission" date="2024-03" db="EMBL/GenBank/DDBJ databases">
        <authorList>
            <person name="Gkanogiannis A."/>
            <person name="Becerra Lopez-Lavalle L."/>
        </authorList>
    </citation>
    <scope>NUCLEOTIDE SEQUENCE [LARGE SCALE GENOMIC DNA]</scope>
</reference>
<gene>
    <name evidence="1" type="ORF">CITCOLO1_LOCUS2533</name>
</gene>
<proteinExistence type="predicted"/>
<dbReference type="Proteomes" id="UP001642487">
    <property type="component" value="Chromosome 10"/>
</dbReference>
<keyword evidence="2" id="KW-1185">Reference proteome</keyword>
<protein>
    <submittedName>
        <fullName evidence="1">Uncharacterized protein</fullName>
    </submittedName>
</protein>